<keyword evidence="6" id="KW-1185">Reference proteome</keyword>
<dbReference type="PRINTS" id="PR00502">
    <property type="entry name" value="NUDIXFAMILY"/>
</dbReference>
<dbReference type="InterPro" id="IPR000086">
    <property type="entry name" value="NUDIX_hydrolase_dom"/>
</dbReference>
<evidence type="ECO:0000256" key="1">
    <source>
        <dbReference type="ARBA" id="ARBA00001946"/>
    </source>
</evidence>
<feature type="domain" description="Nudix hydrolase" evidence="4">
    <location>
        <begin position="3"/>
        <end position="145"/>
    </location>
</feature>
<dbReference type="CDD" id="cd04685">
    <property type="entry name" value="NUDIX_Hydrolase"/>
    <property type="match status" value="1"/>
</dbReference>
<dbReference type="Gene3D" id="3.90.79.10">
    <property type="entry name" value="Nucleoside Triphosphate Pyrophosphohydrolase"/>
    <property type="match status" value="1"/>
</dbReference>
<proteinExistence type="predicted"/>
<reference evidence="6" key="1">
    <citation type="submission" date="2016-07" db="EMBL/GenBank/DDBJ databases">
        <title>Frankia sp. NRRL B-16219 Genome sequencing.</title>
        <authorList>
            <person name="Ghodhbane-Gtari F."/>
            <person name="Swanson E."/>
            <person name="Gueddou A."/>
            <person name="Louati M."/>
            <person name="Nouioui I."/>
            <person name="Hezbri K."/>
            <person name="Abebe-Akele F."/>
            <person name="Simpson S."/>
            <person name="Morris K."/>
            <person name="Thomas K."/>
            <person name="Gtari M."/>
            <person name="Tisa L.S."/>
        </authorList>
    </citation>
    <scope>NUCLEOTIDE SEQUENCE [LARGE SCALE GENOMIC DNA]</scope>
    <source>
        <strain evidence="6">NRRL B-16219</strain>
    </source>
</reference>
<evidence type="ECO:0000256" key="3">
    <source>
        <dbReference type="ARBA" id="ARBA00022842"/>
    </source>
</evidence>
<dbReference type="InterPro" id="IPR015797">
    <property type="entry name" value="NUDIX_hydrolase-like_dom_sf"/>
</dbReference>
<protein>
    <submittedName>
        <fullName evidence="5">DNA mismatch repair protein MutT</fullName>
    </submittedName>
</protein>
<dbReference type="EMBL" id="MAXA01000222">
    <property type="protein sequence ID" value="OHV27469.1"/>
    <property type="molecule type" value="Genomic_DNA"/>
</dbReference>
<dbReference type="PROSITE" id="PS51462">
    <property type="entry name" value="NUDIX"/>
    <property type="match status" value="1"/>
</dbReference>
<dbReference type="InterPro" id="IPR020476">
    <property type="entry name" value="Nudix_hydrolase"/>
</dbReference>
<evidence type="ECO:0000313" key="5">
    <source>
        <dbReference type="EMBL" id="OHV27469.1"/>
    </source>
</evidence>
<dbReference type="AlphaFoldDB" id="A0A1S1Q1M3"/>
<dbReference type="SUPFAM" id="SSF55811">
    <property type="entry name" value="Nudix"/>
    <property type="match status" value="1"/>
</dbReference>
<name>A0A1S1Q1M3_9ACTN</name>
<dbReference type="RefSeq" id="WP_020463928.1">
    <property type="nucleotide sequence ID" value="NZ_MAXA01000222.1"/>
</dbReference>
<gene>
    <name evidence="5" type="ORF">BBK14_20595</name>
</gene>
<accession>A0A1S1Q1M3</accession>
<dbReference type="Proteomes" id="UP000179769">
    <property type="component" value="Unassembled WGS sequence"/>
</dbReference>
<dbReference type="Pfam" id="PF00293">
    <property type="entry name" value="NUDIX"/>
    <property type="match status" value="1"/>
</dbReference>
<dbReference type="GO" id="GO:0016787">
    <property type="term" value="F:hydrolase activity"/>
    <property type="evidence" value="ECO:0007669"/>
    <property type="project" value="UniProtKB-KW"/>
</dbReference>
<keyword evidence="2" id="KW-0378">Hydrolase</keyword>
<comment type="caution">
    <text evidence="5">The sequence shown here is derived from an EMBL/GenBank/DDBJ whole genome shotgun (WGS) entry which is preliminary data.</text>
</comment>
<dbReference type="OrthoDB" id="3214694at2"/>
<evidence type="ECO:0000313" key="6">
    <source>
        <dbReference type="Proteomes" id="UP000179769"/>
    </source>
</evidence>
<dbReference type="PANTHER" id="PTHR43046">
    <property type="entry name" value="GDP-MANNOSE MANNOSYL HYDROLASE"/>
    <property type="match status" value="1"/>
</dbReference>
<dbReference type="PANTHER" id="PTHR43046:SF12">
    <property type="entry name" value="GDP-MANNOSE MANNOSYL HYDROLASE"/>
    <property type="match status" value="1"/>
</dbReference>
<organism evidence="5 6">
    <name type="scientific">Parafrankia soli</name>
    <dbReference type="NCBI Taxonomy" id="2599596"/>
    <lineage>
        <taxon>Bacteria</taxon>
        <taxon>Bacillati</taxon>
        <taxon>Actinomycetota</taxon>
        <taxon>Actinomycetes</taxon>
        <taxon>Frankiales</taxon>
        <taxon>Frankiaceae</taxon>
        <taxon>Parafrankia</taxon>
    </lineage>
</organism>
<comment type="cofactor">
    <cofactor evidence="1">
        <name>Mg(2+)</name>
        <dbReference type="ChEBI" id="CHEBI:18420"/>
    </cofactor>
</comment>
<keyword evidence="3" id="KW-0460">Magnesium</keyword>
<evidence type="ECO:0000256" key="2">
    <source>
        <dbReference type="ARBA" id="ARBA00022801"/>
    </source>
</evidence>
<evidence type="ECO:0000259" key="4">
    <source>
        <dbReference type="PROSITE" id="PS51462"/>
    </source>
</evidence>
<sequence>MPVLRRAARVILFDPADAFLLIRSHDPDLPDGPTWWHVPGGGLDPGEEPAQAGVREIREEVGVTVADLGPCVATRTAYFTFLGVDYRQEESFFVARLPNRVDVDDAAWSDVERRATLGWRWWTLPELGSTPDTVYPPALAPFLTSWLTAGPPETPYSLT</sequence>